<dbReference type="WBParaSite" id="TMUE_3000014239.2">
    <property type="protein sequence ID" value="TMUE_3000014239.2"/>
    <property type="gene ID" value="WBGene00292209"/>
</dbReference>
<dbReference type="PANTHER" id="PTHR10445:SF0">
    <property type="entry name" value="GENERAL TRANSCRIPTION FACTOR IIF SUBUNIT 2"/>
    <property type="match status" value="1"/>
</dbReference>
<comment type="similarity">
    <text evidence="2">Belongs to the TFIIF beta subunit family.</text>
</comment>
<dbReference type="CDD" id="cd07980">
    <property type="entry name" value="TFIIF_beta"/>
    <property type="match status" value="1"/>
</dbReference>
<protein>
    <recommendedName>
        <fullName evidence="3">General transcription factor IIF subunit 2</fullName>
    </recommendedName>
    <alternativeName>
        <fullName evidence="8">Transcription initiation factor IIF subunit beta</fullName>
    </alternativeName>
</protein>
<dbReference type="InterPro" id="IPR036390">
    <property type="entry name" value="WH_DNA-bd_sf"/>
</dbReference>
<dbReference type="InterPro" id="IPR040450">
    <property type="entry name" value="TFIIF_beta_HTH"/>
</dbReference>
<evidence type="ECO:0000256" key="4">
    <source>
        <dbReference type="ARBA" id="ARBA00023015"/>
    </source>
</evidence>
<organism evidence="12 13">
    <name type="scientific">Trichuris muris</name>
    <name type="common">Mouse whipworm</name>
    <dbReference type="NCBI Taxonomy" id="70415"/>
    <lineage>
        <taxon>Eukaryota</taxon>
        <taxon>Metazoa</taxon>
        <taxon>Ecdysozoa</taxon>
        <taxon>Nematoda</taxon>
        <taxon>Enoplea</taxon>
        <taxon>Dorylaimia</taxon>
        <taxon>Trichinellida</taxon>
        <taxon>Trichuridae</taxon>
        <taxon>Trichuris</taxon>
    </lineage>
</organism>
<keyword evidence="12" id="KW-1185">Reference proteome</keyword>
<dbReference type="Pfam" id="PF02270">
    <property type="entry name" value="TFIIF_beta"/>
    <property type="match status" value="1"/>
</dbReference>
<keyword evidence="4" id="KW-0805">Transcription regulation</keyword>
<dbReference type="AlphaFoldDB" id="A0A5S6R4K1"/>
<evidence type="ECO:0000256" key="9">
    <source>
        <dbReference type="SAM" id="MobiDB-lite"/>
    </source>
</evidence>
<dbReference type="InterPro" id="IPR003196">
    <property type="entry name" value="TFIIF_beta"/>
</dbReference>
<evidence type="ECO:0000256" key="1">
    <source>
        <dbReference type="ARBA" id="ARBA00004123"/>
    </source>
</evidence>
<dbReference type="InterPro" id="IPR036388">
    <property type="entry name" value="WH-like_DNA-bd_sf"/>
</dbReference>
<reference evidence="13" key="2">
    <citation type="submission" date="2019-12" db="UniProtKB">
        <authorList>
            <consortium name="WormBaseParasite"/>
        </authorList>
    </citation>
    <scope>IDENTIFICATION</scope>
</reference>
<evidence type="ECO:0000256" key="6">
    <source>
        <dbReference type="ARBA" id="ARBA00023163"/>
    </source>
</evidence>
<dbReference type="WBParaSite" id="TMUE_3000014239.1">
    <property type="protein sequence ID" value="TMUE_3000014239.1"/>
    <property type="gene ID" value="WBGene00292209"/>
</dbReference>
<feature type="domain" description="TFIIF beta subunit HTH" evidence="10">
    <location>
        <begin position="185"/>
        <end position="249"/>
    </location>
</feature>
<dbReference type="PANTHER" id="PTHR10445">
    <property type="entry name" value="GENERAL TRANSCRIPTION FACTOR IIF SUBUNIT 2"/>
    <property type="match status" value="1"/>
</dbReference>
<name>A0A5S6R4K1_TRIMR</name>
<keyword evidence="6" id="KW-0804">Transcription</keyword>
<evidence type="ECO:0000256" key="8">
    <source>
        <dbReference type="ARBA" id="ARBA00033388"/>
    </source>
</evidence>
<dbReference type="InterPro" id="IPR011039">
    <property type="entry name" value="TFIIF_interaction"/>
</dbReference>
<dbReference type="GO" id="GO:0006367">
    <property type="term" value="P:transcription initiation at RNA polymerase II promoter"/>
    <property type="evidence" value="ECO:0007669"/>
    <property type="project" value="InterPro"/>
</dbReference>
<dbReference type="GO" id="GO:0003677">
    <property type="term" value="F:DNA binding"/>
    <property type="evidence" value="ECO:0007669"/>
    <property type="project" value="UniProtKB-KW"/>
</dbReference>
<evidence type="ECO:0000313" key="13">
    <source>
        <dbReference type="WBParaSite" id="TMUE_3000014239.1"/>
    </source>
</evidence>
<reference evidence="12" key="1">
    <citation type="submission" date="2014-03" db="EMBL/GenBank/DDBJ databases">
        <title>The whipworm genome and dual-species transcriptomics of an intimate host-pathogen interaction.</title>
        <authorList>
            <person name="Foth B.J."/>
            <person name="Tsai I.J."/>
            <person name="Reid A.J."/>
            <person name="Bancroft A.J."/>
            <person name="Nichol S."/>
            <person name="Tracey A."/>
            <person name="Holroyd N."/>
            <person name="Cotton J.A."/>
            <person name="Stanley E.J."/>
            <person name="Zarowiecki M."/>
            <person name="Liu J.Z."/>
            <person name="Huckvale T."/>
            <person name="Cooper P.J."/>
            <person name="Grencis R.K."/>
            <person name="Berriman M."/>
        </authorList>
    </citation>
    <scope>NUCLEOTIDE SEQUENCE [LARGE SCALE GENOMIC DNA]</scope>
    <source>
        <strain evidence="12">Edinburgh</strain>
    </source>
</reference>
<dbReference type="Proteomes" id="UP000046395">
    <property type="component" value="Unassembled WGS sequence"/>
</dbReference>
<dbReference type="SUPFAM" id="SSF46785">
    <property type="entry name" value="Winged helix' DNA-binding domain"/>
    <property type="match status" value="1"/>
</dbReference>
<feature type="compositionally biased region" description="Acidic residues" evidence="9">
    <location>
        <begin position="63"/>
        <end position="73"/>
    </location>
</feature>
<dbReference type="GO" id="GO:0005674">
    <property type="term" value="C:transcription factor TFIIF complex"/>
    <property type="evidence" value="ECO:0007669"/>
    <property type="project" value="InterPro"/>
</dbReference>
<dbReference type="InterPro" id="IPR040504">
    <property type="entry name" value="TFIIF_beta_N"/>
</dbReference>
<evidence type="ECO:0000313" key="12">
    <source>
        <dbReference type="Proteomes" id="UP000046395"/>
    </source>
</evidence>
<dbReference type="Gene3D" id="1.10.10.10">
    <property type="entry name" value="Winged helix-like DNA-binding domain superfamily/Winged helix DNA-binding domain"/>
    <property type="match status" value="1"/>
</dbReference>
<sequence>MSGSNQLDCRHRSRGIWLVKVPKYLSTKWIQSAGKPEIGRIRVVKPQSPGGKTEVKFCLSNRDDDDDDDEDGGGGDSTSTDVPLEHQFVTGGVSFQAMTAICEDTSNCEDPLNDIGRLSVIGRVVQKAECRPPPSKKYMKMKINHIENVSRPEKLIKTMERAEVKFKPSNQGIIEDRTKRVEKNIRLSRDDLRNLLFQAFEKHQYYRLVDLAKITQQPPNFLKDVLCDIAQYNTMPPHRYTWELKPEYRHYKESSMEQQSSP</sequence>
<feature type="domain" description="TFIIF beta subunit N-terminal" evidence="11">
    <location>
        <begin position="14"/>
        <end position="89"/>
    </location>
</feature>
<accession>A0A5S6R4K1</accession>
<dbReference type="SUPFAM" id="SSF50916">
    <property type="entry name" value="Rap30/74 interaction domains"/>
    <property type="match status" value="1"/>
</dbReference>
<dbReference type="STRING" id="70415.A0A5S6R4K1"/>
<keyword evidence="5" id="KW-0238">DNA-binding</keyword>
<evidence type="ECO:0000256" key="5">
    <source>
        <dbReference type="ARBA" id="ARBA00023125"/>
    </source>
</evidence>
<evidence type="ECO:0000256" key="7">
    <source>
        <dbReference type="ARBA" id="ARBA00023242"/>
    </source>
</evidence>
<dbReference type="FunFam" id="1.10.10.10:FF:000035">
    <property type="entry name" value="General transcription factor IIF subunit 2"/>
    <property type="match status" value="1"/>
</dbReference>
<proteinExistence type="inferred from homology"/>
<evidence type="ECO:0000256" key="2">
    <source>
        <dbReference type="ARBA" id="ARBA00009543"/>
    </source>
</evidence>
<evidence type="ECO:0000259" key="11">
    <source>
        <dbReference type="Pfam" id="PF17683"/>
    </source>
</evidence>
<dbReference type="GO" id="GO:0006368">
    <property type="term" value="P:transcription elongation by RNA polymerase II"/>
    <property type="evidence" value="ECO:0007669"/>
    <property type="project" value="UniProtKB-ARBA"/>
</dbReference>
<comment type="subcellular location">
    <subcellularLocation>
        <location evidence="1">Nucleus</location>
    </subcellularLocation>
</comment>
<evidence type="ECO:0000259" key="10">
    <source>
        <dbReference type="Pfam" id="PF02270"/>
    </source>
</evidence>
<dbReference type="Pfam" id="PF17683">
    <property type="entry name" value="TFIIF_beta_N"/>
    <property type="match status" value="1"/>
</dbReference>
<keyword evidence="7" id="KW-0539">Nucleus</keyword>
<feature type="region of interest" description="Disordered" evidence="9">
    <location>
        <begin position="44"/>
        <end position="83"/>
    </location>
</feature>
<evidence type="ECO:0000256" key="3">
    <source>
        <dbReference type="ARBA" id="ARBA00020815"/>
    </source>
</evidence>